<evidence type="ECO:0000313" key="2">
    <source>
        <dbReference type="WBParaSite" id="nRc.2.0.1.t10007-RA"/>
    </source>
</evidence>
<protein>
    <submittedName>
        <fullName evidence="2">Uncharacterized protein</fullName>
    </submittedName>
</protein>
<dbReference type="Proteomes" id="UP000887565">
    <property type="component" value="Unplaced"/>
</dbReference>
<evidence type="ECO:0000313" key="1">
    <source>
        <dbReference type="Proteomes" id="UP000887565"/>
    </source>
</evidence>
<dbReference type="WBParaSite" id="nRc.2.0.1.t10007-RA">
    <property type="protein sequence ID" value="nRc.2.0.1.t10007-RA"/>
    <property type="gene ID" value="nRc.2.0.1.g10007"/>
</dbReference>
<name>A0A915I817_ROMCU</name>
<proteinExistence type="predicted"/>
<reference evidence="2" key="1">
    <citation type="submission" date="2022-11" db="UniProtKB">
        <authorList>
            <consortium name="WormBaseParasite"/>
        </authorList>
    </citation>
    <scope>IDENTIFICATION</scope>
</reference>
<dbReference type="AlphaFoldDB" id="A0A915I817"/>
<keyword evidence="1" id="KW-1185">Reference proteome</keyword>
<accession>A0A915I817</accession>
<sequence length="128" mass="14238">MIAVVGETSRKIVAFLFDGSPAAIGAERGGDRRGASTLPAKFEFRRSTYSAGAAGIVKLGDSIREQVRRERRQSTLSKVWSMENLNWRKNRLFVANQDILTSPNSKTCSKYLRKADSLRAYNPAPPTF</sequence>
<organism evidence="1 2">
    <name type="scientific">Romanomermis culicivorax</name>
    <name type="common">Nematode worm</name>
    <dbReference type="NCBI Taxonomy" id="13658"/>
    <lineage>
        <taxon>Eukaryota</taxon>
        <taxon>Metazoa</taxon>
        <taxon>Ecdysozoa</taxon>
        <taxon>Nematoda</taxon>
        <taxon>Enoplea</taxon>
        <taxon>Dorylaimia</taxon>
        <taxon>Mermithida</taxon>
        <taxon>Mermithoidea</taxon>
        <taxon>Mermithidae</taxon>
        <taxon>Romanomermis</taxon>
    </lineage>
</organism>